<organism evidence="1 2">
    <name type="scientific">Hypoxylon rubiginosum</name>
    <dbReference type="NCBI Taxonomy" id="110542"/>
    <lineage>
        <taxon>Eukaryota</taxon>
        <taxon>Fungi</taxon>
        <taxon>Dikarya</taxon>
        <taxon>Ascomycota</taxon>
        <taxon>Pezizomycotina</taxon>
        <taxon>Sordariomycetes</taxon>
        <taxon>Xylariomycetidae</taxon>
        <taxon>Xylariales</taxon>
        <taxon>Hypoxylaceae</taxon>
        <taxon>Hypoxylon</taxon>
    </lineage>
</organism>
<accession>A0ACC0D1Q8</accession>
<evidence type="ECO:0000313" key="2">
    <source>
        <dbReference type="Proteomes" id="UP001497680"/>
    </source>
</evidence>
<reference evidence="1 2" key="1">
    <citation type="journal article" date="2022" name="New Phytol.">
        <title>Ecological generalism drives hyperdiversity of secondary metabolite gene clusters in xylarialean endophytes.</title>
        <authorList>
            <person name="Franco M.E.E."/>
            <person name="Wisecaver J.H."/>
            <person name="Arnold A.E."/>
            <person name="Ju Y.M."/>
            <person name="Slot J.C."/>
            <person name="Ahrendt S."/>
            <person name="Moore L.P."/>
            <person name="Eastman K.E."/>
            <person name="Scott K."/>
            <person name="Konkel Z."/>
            <person name="Mondo S.J."/>
            <person name="Kuo A."/>
            <person name="Hayes R.D."/>
            <person name="Haridas S."/>
            <person name="Andreopoulos B."/>
            <person name="Riley R."/>
            <person name="LaButti K."/>
            <person name="Pangilinan J."/>
            <person name="Lipzen A."/>
            <person name="Amirebrahimi M."/>
            <person name="Yan J."/>
            <person name="Adam C."/>
            <person name="Keymanesh K."/>
            <person name="Ng V."/>
            <person name="Louie K."/>
            <person name="Northen T."/>
            <person name="Drula E."/>
            <person name="Henrissat B."/>
            <person name="Hsieh H.M."/>
            <person name="Youens-Clark K."/>
            <person name="Lutzoni F."/>
            <person name="Miadlikowska J."/>
            <person name="Eastwood D.C."/>
            <person name="Hamelin R.C."/>
            <person name="Grigoriev I.V."/>
            <person name="U'Ren J.M."/>
        </authorList>
    </citation>
    <scope>NUCLEOTIDE SEQUENCE [LARGE SCALE GENOMIC DNA]</scope>
    <source>
        <strain evidence="1 2">ER1909</strain>
    </source>
</reference>
<comment type="caution">
    <text evidence="1">The sequence shown here is derived from an EMBL/GenBank/DDBJ whole genome shotgun (WGS) entry which is preliminary data.</text>
</comment>
<gene>
    <name evidence="1" type="ORF">F4821DRAFT_269999</name>
</gene>
<evidence type="ECO:0000313" key="1">
    <source>
        <dbReference type="EMBL" id="KAI6086498.1"/>
    </source>
</evidence>
<keyword evidence="2" id="KW-1185">Reference proteome</keyword>
<proteinExistence type="predicted"/>
<protein>
    <submittedName>
        <fullName evidence="1">Amidase</fullName>
    </submittedName>
</protein>
<name>A0ACC0D1Q8_9PEZI</name>
<sequence>MASVQVVAGVRYFVHPQVIGTITESPNSQSIIPAIFLIHDMIRNAAHTPSGSIVQQFRYFQDDDVYNEGFSHSVIIRKSITLFSDSISSALERFEQNDPALKIYTLATSPPGGLRAGPYFLHGQNIHQAWRLYDDVLDAFIFGLVPDDVFEPKRFTPLEVLSQDGIRKSIAVPSRLYRDRSESKPLSGSRFCLKDIFRVAGVKTTMMSRAYTDLYEPETESADYVKKLISLGAVIVGKTKMTQFASSDEPTDQWIDFHCPINPRGDMYQSPEGSSSGAAVALAGYPWLDESIGGDSAGSIRAPATSNGLFSIRPTVGSTSMDGIVVNSPMFDVVGLFGRNLSHLYHLTNNTLDNRVDAASFPKRIIYPLDFFPHSDATQQAMVEDFITILERFLGTKRTEISIAERWEQFPPREAQGKSLEEYLAKSAFWPLCHDYYHGFDDFRNKYKRTFGTEPYVGPVVRYRWGVGQSVTADDYQTYVGELKVFRDWFDQIIFSKDPHTLSNAIMIMPTPSSHHTIGAKFISPVLGMPQVVLPFGQMPYESRVSGRVEHRPIAGTFVGAQDNDLMLIKLAKRAFQMAKWPTTIDTGRYMFPVGDNRRNVAPYDFVSL</sequence>
<dbReference type="Proteomes" id="UP001497680">
    <property type="component" value="Unassembled WGS sequence"/>
</dbReference>
<dbReference type="EMBL" id="MU394315">
    <property type="protein sequence ID" value="KAI6086498.1"/>
    <property type="molecule type" value="Genomic_DNA"/>
</dbReference>